<dbReference type="InterPro" id="IPR052336">
    <property type="entry name" value="MlaD_Phospholipid_Transporter"/>
</dbReference>
<keyword evidence="2" id="KW-0472">Membrane</keyword>
<sequence>MVAAVSARPERKPADLLAGFAVLALLGGFLAYAVIDKGRPAESGYRLNASFAHIDGLAVGSDVRLAGITVGQVVEERVDPKTFAAGVTFTVRPDIRLPDDTAAIITSDSLLGGKYIALSPGGDDRMLRPGATIGETQGSISLEQLLSKFIFSVTDTLTQANQARAHAQQSGAAPVVTSPVAPSPVAPASVAPSPATSGTPTSAPPPLAPLDAPAVGTVP</sequence>
<organism evidence="4 5">
    <name type="scientific">Novacetimonas hansenii</name>
    <name type="common">Komagataeibacter hansenii</name>
    <dbReference type="NCBI Taxonomy" id="436"/>
    <lineage>
        <taxon>Bacteria</taxon>
        <taxon>Pseudomonadati</taxon>
        <taxon>Pseudomonadota</taxon>
        <taxon>Alphaproteobacteria</taxon>
        <taxon>Acetobacterales</taxon>
        <taxon>Acetobacteraceae</taxon>
        <taxon>Novacetimonas</taxon>
    </lineage>
</organism>
<protein>
    <recommendedName>
        <fullName evidence="3">Mce/MlaD domain-containing protein</fullName>
    </recommendedName>
</protein>
<feature type="compositionally biased region" description="Low complexity" evidence="1">
    <location>
        <begin position="209"/>
        <end position="219"/>
    </location>
</feature>
<comment type="caution">
    <text evidence="4">The sequence shown here is derived from an EMBL/GenBank/DDBJ whole genome shotgun (WGS) entry which is preliminary data.</text>
</comment>
<keyword evidence="2" id="KW-1133">Transmembrane helix</keyword>
<evidence type="ECO:0000256" key="2">
    <source>
        <dbReference type="SAM" id="Phobius"/>
    </source>
</evidence>
<dbReference type="PANTHER" id="PTHR33371:SF4">
    <property type="entry name" value="INTERMEMBRANE PHOSPHOLIPID TRANSPORT SYSTEM BINDING PROTEIN MLAD"/>
    <property type="match status" value="1"/>
</dbReference>
<evidence type="ECO:0000259" key="3">
    <source>
        <dbReference type="Pfam" id="PF02470"/>
    </source>
</evidence>
<feature type="transmembrane region" description="Helical" evidence="2">
    <location>
        <begin position="16"/>
        <end position="35"/>
    </location>
</feature>
<dbReference type="EMBL" id="BJNN01000024">
    <property type="protein sequence ID" value="GEC62438.1"/>
    <property type="molecule type" value="Genomic_DNA"/>
</dbReference>
<name>A0ABQ0SB52_NOVHA</name>
<feature type="compositionally biased region" description="Low complexity" evidence="1">
    <location>
        <begin position="186"/>
        <end position="201"/>
    </location>
</feature>
<evidence type="ECO:0000256" key="1">
    <source>
        <dbReference type="SAM" id="MobiDB-lite"/>
    </source>
</evidence>
<evidence type="ECO:0000313" key="4">
    <source>
        <dbReference type="EMBL" id="GEC62438.1"/>
    </source>
</evidence>
<dbReference type="InterPro" id="IPR003399">
    <property type="entry name" value="Mce/MlaD"/>
</dbReference>
<keyword evidence="2" id="KW-0812">Transmembrane</keyword>
<reference evidence="4 5" key="1">
    <citation type="submission" date="2019-06" db="EMBL/GenBank/DDBJ databases">
        <title>Whole genome shotgun sequence of Komagataeibacter hansenii NBRC 14820.</title>
        <authorList>
            <person name="Hosoyama A."/>
            <person name="Uohara A."/>
            <person name="Ohji S."/>
            <person name="Ichikawa N."/>
        </authorList>
    </citation>
    <scope>NUCLEOTIDE SEQUENCE [LARGE SCALE GENOMIC DNA]</scope>
    <source>
        <strain evidence="4 5">NBRC 14820</strain>
    </source>
</reference>
<feature type="domain" description="Mce/MlaD" evidence="3">
    <location>
        <begin position="44"/>
        <end position="121"/>
    </location>
</feature>
<feature type="region of interest" description="Disordered" evidence="1">
    <location>
        <begin position="164"/>
        <end position="219"/>
    </location>
</feature>
<keyword evidence="5" id="KW-1185">Reference proteome</keyword>
<accession>A0ABQ0SB52</accession>
<evidence type="ECO:0000313" key="5">
    <source>
        <dbReference type="Proteomes" id="UP000319478"/>
    </source>
</evidence>
<dbReference type="PANTHER" id="PTHR33371">
    <property type="entry name" value="INTERMEMBRANE PHOSPHOLIPID TRANSPORT SYSTEM BINDING PROTEIN MLAD-RELATED"/>
    <property type="match status" value="1"/>
</dbReference>
<feature type="compositionally biased region" description="Low complexity" evidence="1">
    <location>
        <begin position="170"/>
        <end position="180"/>
    </location>
</feature>
<gene>
    <name evidence="4" type="ORF">GHA01_02870</name>
</gene>
<dbReference type="Pfam" id="PF02470">
    <property type="entry name" value="MlaD"/>
    <property type="match status" value="1"/>
</dbReference>
<dbReference type="Proteomes" id="UP000319478">
    <property type="component" value="Unassembled WGS sequence"/>
</dbReference>
<proteinExistence type="predicted"/>